<evidence type="ECO:0000259" key="9">
    <source>
        <dbReference type="PROSITE" id="PS50929"/>
    </source>
</evidence>
<dbReference type="KEGG" id="bana:BARAN1_0242"/>
<accession>A0A2X3K4T5</accession>
<keyword evidence="5 7" id="KW-1133">Transmembrane helix</keyword>
<dbReference type="RefSeq" id="WP_122030509.1">
    <property type="nucleotide sequence ID" value="NZ_LS483254.1"/>
</dbReference>
<keyword evidence="3" id="KW-0547">Nucleotide-binding</keyword>
<protein>
    <submittedName>
        <fullName evidence="10">Putative Xenobiotic-transporting ATPase</fullName>
        <ecNumber evidence="10">3.6.3.44</ecNumber>
    </submittedName>
</protein>
<dbReference type="InterPro" id="IPR017871">
    <property type="entry name" value="ABC_transporter-like_CS"/>
</dbReference>
<dbReference type="InterPro" id="IPR039421">
    <property type="entry name" value="Type_1_exporter"/>
</dbReference>
<feature type="domain" description="ABC transmembrane type-1" evidence="9">
    <location>
        <begin position="25"/>
        <end position="305"/>
    </location>
</feature>
<reference evidence="11" key="1">
    <citation type="submission" date="2018-05" db="EMBL/GenBank/DDBJ databases">
        <authorList>
            <person name="Hao L."/>
        </authorList>
    </citation>
    <scope>NUCLEOTIDE SEQUENCE [LARGE SCALE GENOMIC DNA]</scope>
</reference>
<feature type="transmembrane region" description="Helical" evidence="7">
    <location>
        <begin position="283"/>
        <end position="302"/>
    </location>
</feature>
<dbReference type="PROSITE" id="PS50893">
    <property type="entry name" value="ABC_TRANSPORTER_2"/>
    <property type="match status" value="1"/>
</dbReference>
<evidence type="ECO:0000256" key="2">
    <source>
        <dbReference type="ARBA" id="ARBA00022692"/>
    </source>
</evidence>
<dbReference type="SUPFAM" id="SSF90123">
    <property type="entry name" value="ABC transporter transmembrane region"/>
    <property type="match status" value="1"/>
</dbReference>
<evidence type="ECO:0000259" key="8">
    <source>
        <dbReference type="PROSITE" id="PS50893"/>
    </source>
</evidence>
<dbReference type="PROSITE" id="PS50929">
    <property type="entry name" value="ABC_TM1F"/>
    <property type="match status" value="1"/>
</dbReference>
<dbReference type="GO" id="GO:0005886">
    <property type="term" value="C:plasma membrane"/>
    <property type="evidence" value="ECO:0007669"/>
    <property type="project" value="UniProtKB-SubCell"/>
</dbReference>
<evidence type="ECO:0000256" key="7">
    <source>
        <dbReference type="SAM" id="Phobius"/>
    </source>
</evidence>
<dbReference type="EC" id="3.6.3.44" evidence="10"/>
<sequence>MRERLRRVLEFWREHVFRYRALWGLAFTLHLLFFALSGILPFFFKRVIDAVTVLDPRLFALWIAVFLGTEIAQVVLLYTRGYATRRLELKVEQDVQLAMYRRFHTAPYEQALKTKAGEALQRLTSDVPRASPLIVKNVAELVGHIVLVVIVLSLMFAMAPLLAAIAVAFVAVYTVGFRLYGKRAPALAIRRQEAEARYVATAEEGLGALYSVRVQAGLRGVMDRFSRALGAYLREGFALYKLTLLFQGGFTTLITVGSEVAVILTGAWLIFRGEATVGTLVAFSQYINWLYVFVGFMSGFAAEIEPALVSLGRVQEVLSWPEQWTVEEPQVPTTVPDHPYAVEVRDLDFSVGGMSVFRGLSLRVERGRMTAVVGRSGLGKSTLLNLILGLYPVPPEKVFLFGRDVTEIPLPERVGMVAVVEQEPKFVSAGGSLADVLGAPEERIREVARKLGLDDFVQDLFARDLASAKLSELSGGERKRLGVLRGFLREAPLLLLDEPTAFLDERTAATVLDHIRTNFPGVTVVAFSHDPLVCDRCDTVIDLERGAPPG</sequence>
<keyword evidence="2 7" id="KW-0812">Transmembrane</keyword>
<dbReference type="InterPro" id="IPR011527">
    <property type="entry name" value="ABC1_TM_dom"/>
</dbReference>
<evidence type="ECO:0000256" key="1">
    <source>
        <dbReference type="ARBA" id="ARBA00004651"/>
    </source>
</evidence>
<dbReference type="GO" id="GO:0005524">
    <property type="term" value="F:ATP binding"/>
    <property type="evidence" value="ECO:0007669"/>
    <property type="project" value="UniProtKB-KW"/>
</dbReference>
<dbReference type="PANTHER" id="PTHR43394:SF1">
    <property type="entry name" value="ATP-BINDING CASSETTE SUB-FAMILY B MEMBER 10, MITOCHONDRIAL"/>
    <property type="match status" value="1"/>
</dbReference>
<keyword evidence="4" id="KW-0067">ATP-binding</keyword>
<dbReference type="GO" id="GO:0016887">
    <property type="term" value="F:ATP hydrolysis activity"/>
    <property type="evidence" value="ECO:0007669"/>
    <property type="project" value="InterPro"/>
</dbReference>
<dbReference type="AlphaFoldDB" id="A0A2X3K4T5"/>
<gene>
    <name evidence="10" type="ORF">BARAN1_0242</name>
</gene>
<evidence type="ECO:0000313" key="11">
    <source>
        <dbReference type="Proteomes" id="UP000249818"/>
    </source>
</evidence>
<keyword evidence="11" id="KW-1185">Reference proteome</keyword>
<dbReference type="InterPro" id="IPR003439">
    <property type="entry name" value="ABC_transporter-like_ATP-bd"/>
</dbReference>
<dbReference type="Pfam" id="PF00664">
    <property type="entry name" value="ABC_membrane"/>
    <property type="match status" value="1"/>
</dbReference>
<dbReference type="EMBL" id="LS483254">
    <property type="protein sequence ID" value="SQD92267.1"/>
    <property type="molecule type" value="Genomic_DNA"/>
</dbReference>
<keyword evidence="10" id="KW-0378">Hydrolase</keyword>
<dbReference type="SUPFAM" id="SSF52540">
    <property type="entry name" value="P-loop containing nucleoside triphosphate hydrolases"/>
    <property type="match status" value="1"/>
</dbReference>
<dbReference type="CDD" id="cd03228">
    <property type="entry name" value="ABCC_MRP_Like"/>
    <property type="match status" value="1"/>
</dbReference>
<feature type="transmembrane region" description="Helical" evidence="7">
    <location>
        <begin position="138"/>
        <end position="156"/>
    </location>
</feature>
<evidence type="ECO:0000256" key="6">
    <source>
        <dbReference type="ARBA" id="ARBA00023136"/>
    </source>
</evidence>
<dbReference type="InterPro" id="IPR036640">
    <property type="entry name" value="ABC1_TM_sf"/>
</dbReference>
<dbReference type="Pfam" id="PF00005">
    <property type="entry name" value="ABC_tran"/>
    <property type="match status" value="1"/>
</dbReference>
<feature type="transmembrane region" description="Helical" evidence="7">
    <location>
        <begin position="59"/>
        <end position="78"/>
    </location>
</feature>
<dbReference type="Gene3D" id="3.40.50.300">
    <property type="entry name" value="P-loop containing nucleotide triphosphate hydrolases"/>
    <property type="match status" value="1"/>
</dbReference>
<dbReference type="GO" id="GO:0015421">
    <property type="term" value="F:ABC-type oligopeptide transporter activity"/>
    <property type="evidence" value="ECO:0007669"/>
    <property type="project" value="TreeGrafter"/>
</dbReference>
<dbReference type="CDD" id="cd07346">
    <property type="entry name" value="ABC_6TM_exporters"/>
    <property type="match status" value="1"/>
</dbReference>
<keyword evidence="6 7" id="KW-0472">Membrane</keyword>
<dbReference type="PANTHER" id="PTHR43394">
    <property type="entry name" value="ATP-DEPENDENT PERMEASE MDL1, MITOCHONDRIAL"/>
    <property type="match status" value="1"/>
</dbReference>
<dbReference type="SMART" id="SM00382">
    <property type="entry name" value="AAA"/>
    <property type="match status" value="1"/>
</dbReference>
<feature type="transmembrane region" description="Helical" evidence="7">
    <location>
        <begin position="244"/>
        <end position="271"/>
    </location>
</feature>
<evidence type="ECO:0000256" key="3">
    <source>
        <dbReference type="ARBA" id="ARBA00022741"/>
    </source>
</evidence>
<dbReference type="InterPro" id="IPR027417">
    <property type="entry name" value="P-loop_NTPase"/>
</dbReference>
<comment type="subcellular location">
    <subcellularLocation>
        <location evidence="1">Cell membrane</location>
        <topology evidence="1">Multi-pass membrane protein</topology>
    </subcellularLocation>
</comment>
<dbReference type="PROSITE" id="PS00211">
    <property type="entry name" value="ABC_TRANSPORTER_1"/>
    <property type="match status" value="1"/>
</dbReference>
<dbReference type="OrthoDB" id="95687at2"/>
<proteinExistence type="predicted"/>
<feature type="transmembrane region" description="Helical" evidence="7">
    <location>
        <begin position="21"/>
        <end position="44"/>
    </location>
</feature>
<feature type="domain" description="ABC transporter" evidence="8">
    <location>
        <begin position="342"/>
        <end position="550"/>
    </location>
</feature>
<name>A0A2X3K4T5_9BACT</name>
<organism evidence="10 11">
    <name type="scientific">Candidatus Bipolaricaulis anaerobius</name>
    <dbReference type="NCBI Taxonomy" id="2026885"/>
    <lineage>
        <taxon>Bacteria</taxon>
        <taxon>Candidatus Bipolaricaulota</taxon>
        <taxon>Candidatus Bipolaricaulia</taxon>
        <taxon>Candidatus Bipolaricaulales</taxon>
        <taxon>Candidatus Bipolaricaulaceae</taxon>
        <taxon>Candidatus Bipolaricaulis</taxon>
    </lineage>
</organism>
<dbReference type="InterPro" id="IPR003593">
    <property type="entry name" value="AAA+_ATPase"/>
</dbReference>
<evidence type="ECO:0000256" key="5">
    <source>
        <dbReference type="ARBA" id="ARBA00022989"/>
    </source>
</evidence>
<dbReference type="Gene3D" id="1.20.1560.10">
    <property type="entry name" value="ABC transporter type 1, transmembrane domain"/>
    <property type="match status" value="1"/>
</dbReference>
<dbReference type="Proteomes" id="UP000249818">
    <property type="component" value="Chromosome BARAN1"/>
</dbReference>
<evidence type="ECO:0000313" key="10">
    <source>
        <dbReference type="EMBL" id="SQD92267.1"/>
    </source>
</evidence>
<evidence type="ECO:0000256" key="4">
    <source>
        <dbReference type="ARBA" id="ARBA00022840"/>
    </source>
</evidence>